<reference evidence="10" key="1">
    <citation type="submission" date="2022-07" db="EMBL/GenBank/DDBJ databases">
        <title>Phylogenomic reconstructions and comparative analyses of Kickxellomycotina fungi.</title>
        <authorList>
            <person name="Reynolds N.K."/>
            <person name="Stajich J.E."/>
            <person name="Barry K."/>
            <person name="Grigoriev I.V."/>
            <person name="Crous P."/>
            <person name="Smith M.E."/>
        </authorList>
    </citation>
    <scope>NUCLEOTIDE SEQUENCE</scope>
    <source>
        <strain evidence="10">RSA 1196</strain>
    </source>
</reference>
<dbReference type="FunFam" id="3.30.1370.10:FF:000009">
    <property type="entry name" value="RNA-binding protein PNO1"/>
    <property type="match status" value="1"/>
</dbReference>
<organism evidence="10 11">
    <name type="scientific">Dispira parvispora</name>
    <dbReference type="NCBI Taxonomy" id="1520584"/>
    <lineage>
        <taxon>Eukaryota</taxon>
        <taxon>Fungi</taxon>
        <taxon>Fungi incertae sedis</taxon>
        <taxon>Zoopagomycota</taxon>
        <taxon>Kickxellomycotina</taxon>
        <taxon>Dimargaritomycetes</taxon>
        <taxon>Dimargaritales</taxon>
        <taxon>Dimargaritaceae</taxon>
        <taxon>Dispira</taxon>
    </lineage>
</organism>
<name>A0A9W8E5H5_9FUNG</name>
<dbReference type="GO" id="GO:0042254">
    <property type="term" value="P:ribosome biogenesis"/>
    <property type="evidence" value="ECO:0007669"/>
    <property type="project" value="UniProtKB-ARBA"/>
</dbReference>
<evidence type="ECO:0000256" key="8">
    <source>
        <dbReference type="ARBA" id="ARBA00071744"/>
    </source>
</evidence>
<evidence type="ECO:0000256" key="6">
    <source>
        <dbReference type="ARBA" id="ARBA00023242"/>
    </source>
</evidence>
<dbReference type="InterPro" id="IPR004087">
    <property type="entry name" value="KH_dom"/>
</dbReference>
<protein>
    <recommendedName>
        <fullName evidence="4">Pre-rRNA-processing protein PNO1</fullName>
    </recommendedName>
    <alternativeName>
        <fullName evidence="8">Pre-rRNA-processing protein pno1</fullName>
    </alternativeName>
</protein>
<dbReference type="CDD" id="cd22392">
    <property type="entry name" value="KH-I_PNO1_rpt2"/>
    <property type="match status" value="1"/>
</dbReference>
<dbReference type="PANTHER" id="PTHR12826">
    <property type="entry name" value="RIBONUCLEASE Y"/>
    <property type="match status" value="1"/>
</dbReference>
<comment type="subcellular location">
    <subcellularLocation>
        <location evidence="1">Nucleus</location>
        <location evidence="1">Nucleolus</location>
    </subcellularLocation>
</comment>
<keyword evidence="6" id="KW-0539">Nucleus</keyword>
<comment type="subunit">
    <text evidence="3">Component of the small ribosomal subunit, ribosomal RNA processing complex (SSU RRP complex).</text>
</comment>
<dbReference type="InterPro" id="IPR041174">
    <property type="entry name" value="KRR1-like_KH1"/>
</dbReference>
<dbReference type="OrthoDB" id="1932641at2759"/>
<evidence type="ECO:0000313" key="11">
    <source>
        <dbReference type="Proteomes" id="UP001150925"/>
    </source>
</evidence>
<evidence type="ECO:0000256" key="7">
    <source>
        <dbReference type="ARBA" id="ARBA00025554"/>
    </source>
</evidence>
<dbReference type="InterPro" id="IPR055211">
    <property type="entry name" value="KH_PNO1_2nd"/>
</dbReference>
<feature type="domain" description="K Homology" evidence="9">
    <location>
        <begin position="147"/>
        <end position="220"/>
    </location>
</feature>
<dbReference type="CDD" id="cd22391">
    <property type="entry name" value="KH-I_PNO1_rpt1"/>
    <property type="match status" value="1"/>
</dbReference>
<dbReference type="Pfam" id="PF17903">
    <property type="entry name" value="KH_KRR1_1st"/>
    <property type="match status" value="1"/>
</dbReference>
<evidence type="ECO:0000256" key="3">
    <source>
        <dbReference type="ARBA" id="ARBA00011420"/>
    </source>
</evidence>
<evidence type="ECO:0000259" key="9">
    <source>
        <dbReference type="SMART" id="SM00322"/>
    </source>
</evidence>
<dbReference type="InterPro" id="IPR036612">
    <property type="entry name" value="KH_dom_type_1_sf"/>
</dbReference>
<evidence type="ECO:0000256" key="4">
    <source>
        <dbReference type="ARBA" id="ARBA00016042"/>
    </source>
</evidence>
<evidence type="ECO:0000256" key="5">
    <source>
        <dbReference type="ARBA" id="ARBA00022884"/>
    </source>
</evidence>
<dbReference type="SUPFAM" id="SSF54791">
    <property type="entry name" value="Eukaryotic type KH-domain (KH-domain type I)"/>
    <property type="match status" value="1"/>
</dbReference>
<dbReference type="GO" id="GO:0005730">
    <property type="term" value="C:nucleolus"/>
    <property type="evidence" value="ECO:0007669"/>
    <property type="project" value="UniProtKB-SubCell"/>
</dbReference>
<sequence length="242" mass="26860">MATTPQPTKQAGEDVMVVIDPDMLPTTMLPGDSAMAVDQDATDTSGKPKFKALHKQALVTGGRQQRRILIPQHRMAPLKTNWLKIYNPIVEHLKLDIRVNPRQRSLELRTNKLTEDSGAIQKATDFIRAFTLGFDVDDAIALLRLDDLYIDSFEIKDVKSLQGDHLSRAIGRIAGKGGKTKFTIENATKTRIALADTKIHIMGSFQNIKVARDAVVSLILGSPPGKVYSTLRTISARMKERF</sequence>
<dbReference type="AlphaFoldDB" id="A0A9W8E5H5"/>
<comment type="similarity">
    <text evidence="2">Belongs to the PNO1 family.</text>
</comment>
<dbReference type="SMART" id="SM00322">
    <property type="entry name" value="KH"/>
    <property type="match status" value="1"/>
</dbReference>
<dbReference type="Pfam" id="PF22891">
    <property type="entry name" value="KH_PNO1_2nd"/>
    <property type="match status" value="1"/>
</dbReference>
<proteinExistence type="inferred from homology"/>
<comment type="caution">
    <text evidence="10">The sequence shown here is derived from an EMBL/GenBank/DDBJ whole genome shotgun (WGS) entry which is preliminary data.</text>
</comment>
<dbReference type="Proteomes" id="UP001150925">
    <property type="component" value="Unassembled WGS sequence"/>
</dbReference>
<evidence type="ECO:0000256" key="2">
    <source>
        <dbReference type="ARBA" id="ARBA00007515"/>
    </source>
</evidence>
<dbReference type="GO" id="GO:0003723">
    <property type="term" value="F:RNA binding"/>
    <property type="evidence" value="ECO:0007669"/>
    <property type="project" value="UniProtKB-KW"/>
</dbReference>
<gene>
    <name evidence="10" type="primary">PNO1</name>
    <name evidence="10" type="ORF">IWQ62_005164</name>
</gene>
<accession>A0A9W8E5H5</accession>
<keyword evidence="5" id="KW-0694">RNA-binding</keyword>
<keyword evidence="11" id="KW-1185">Reference proteome</keyword>
<dbReference type="Gene3D" id="3.30.1370.10">
    <property type="entry name" value="K Homology domain, type 1"/>
    <property type="match status" value="2"/>
</dbReference>
<comment type="function">
    <text evidence="7">Required for small ribosomal subunit (SSU) synthesis. Has a role in the processing of early nucleolar and late cytoplasmic pre-RNA species.</text>
</comment>
<evidence type="ECO:0000313" key="10">
    <source>
        <dbReference type="EMBL" id="KAJ1957102.1"/>
    </source>
</evidence>
<dbReference type="InterPro" id="IPR055212">
    <property type="entry name" value="KH-I_PNO1_first"/>
</dbReference>
<dbReference type="PANTHER" id="PTHR12826:SF13">
    <property type="entry name" value="RNA-BINDING PROTEIN PNO1"/>
    <property type="match status" value="1"/>
</dbReference>
<dbReference type="EMBL" id="JANBPY010002004">
    <property type="protein sequence ID" value="KAJ1957102.1"/>
    <property type="molecule type" value="Genomic_DNA"/>
</dbReference>
<evidence type="ECO:0000256" key="1">
    <source>
        <dbReference type="ARBA" id="ARBA00004604"/>
    </source>
</evidence>